<evidence type="ECO:0008006" key="3">
    <source>
        <dbReference type="Google" id="ProtNLM"/>
    </source>
</evidence>
<protein>
    <recommendedName>
        <fullName evidence="3">SnoaL-like domain-containing protein</fullName>
    </recommendedName>
</protein>
<accession>A0A1I3RB66</accession>
<evidence type="ECO:0000313" key="1">
    <source>
        <dbReference type="EMBL" id="SFJ43425.1"/>
    </source>
</evidence>
<dbReference type="EMBL" id="FORM01000007">
    <property type="protein sequence ID" value="SFJ43425.1"/>
    <property type="molecule type" value="Genomic_DNA"/>
</dbReference>
<dbReference type="STRING" id="1144750.SAMN05443431_107211"/>
<reference evidence="2" key="1">
    <citation type="submission" date="2016-10" db="EMBL/GenBank/DDBJ databases">
        <authorList>
            <person name="Varghese N."/>
            <person name="Submissions S."/>
        </authorList>
    </citation>
    <scope>NUCLEOTIDE SEQUENCE [LARGE SCALE GENOMIC DNA]</scope>
    <source>
        <strain evidence="2">DSM 28881</strain>
    </source>
</reference>
<evidence type="ECO:0000313" key="2">
    <source>
        <dbReference type="Proteomes" id="UP000199559"/>
    </source>
</evidence>
<sequence length="130" mass="14822">MSARAVVKAFYNLDLAKAEDAIKMFDKECQLHWNSSNGYTALDYDGISKKLAEVRQSFVTFTYKLSHLLKENDTITARYTAYAATIERPDKVEPIAHFISIWEVKDGLLYKGHEISQLFDENPSSLSSYS</sequence>
<dbReference type="RefSeq" id="WP_090841067.1">
    <property type="nucleotide sequence ID" value="NZ_FORM01000007.1"/>
</dbReference>
<proteinExistence type="predicted"/>
<name>A0A1I3RB66_9FLAO</name>
<keyword evidence="2" id="KW-1185">Reference proteome</keyword>
<dbReference type="Proteomes" id="UP000199559">
    <property type="component" value="Unassembled WGS sequence"/>
</dbReference>
<dbReference type="InterPro" id="IPR032710">
    <property type="entry name" value="NTF2-like_dom_sf"/>
</dbReference>
<organism evidence="1 2">
    <name type="scientific">Olleya namhaensis</name>
    <dbReference type="NCBI Taxonomy" id="1144750"/>
    <lineage>
        <taxon>Bacteria</taxon>
        <taxon>Pseudomonadati</taxon>
        <taxon>Bacteroidota</taxon>
        <taxon>Flavobacteriia</taxon>
        <taxon>Flavobacteriales</taxon>
        <taxon>Flavobacteriaceae</taxon>
    </lineage>
</organism>
<dbReference type="AlphaFoldDB" id="A0A1I3RB66"/>
<dbReference type="Gene3D" id="3.10.450.50">
    <property type="match status" value="1"/>
</dbReference>
<dbReference type="SUPFAM" id="SSF54427">
    <property type="entry name" value="NTF2-like"/>
    <property type="match status" value="1"/>
</dbReference>
<gene>
    <name evidence="1" type="ORF">SAMN05443431_107211</name>
</gene>